<protein>
    <submittedName>
        <fullName evidence="1">Uncharacterized protein</fullName>
    </submittedName>
</protein>
<evidence type="ECO:0000313" key="1">
    <source>
        <dbReference type="EMBL" id="KAF5901301.1"/>
    </source>
</evidence>
<dbReference type="AlphaFoldDB" id="A0A8J4TNB9"/>
<sequence>MSFWQSVLVDWLLCNTAQRYPRKSMWRRPRCQSLARNLNPDTLLISSPDTSPELTRDQHPRCERRVGWRCVNGDVQSLIPMHTKDGAWST</sequence>
<comment type="caution">
    <text evidence="1">The sequence shown here is derived from an EMBL/GenBank/DDBJ whole genome shotgun (WGS) entry which is preliminary data.</text>
</comment>
<organism evidence="1 2">
    <name type="scientific">Clarias magur</name>
    <name type="common">Asian catfish</name>
    <name type="synonym">Macropteronotus magur</name>
    <dbReference type="NCBI Taxonomy" id="1594786"/>
    <lineage>
        <taxon>Eukaryota</taxon>
        <taxon>Metazoa</taxon>
        <taxon>Chordata</taxon>
        <taxon>Craniata</taxon>
        <taxon>Vertebrata</taxon>
        <taxon>Euteleostomi</taxon>
        <taxon>Actinopterygii</taxon>
        <taxon>Neopterygii</taxon>
        <taxon>Teleostei</taxon>
        <taxon>Ostariophysi</taxon>
        <taxon>Siluriformes</taxon>
        <taxon>Clariidae</taxon>
        <taxon>Clarias</taxon>
    </lineage>
</organism>
<accession>A0A8J4TNB9</accession>
<name>A0A8J4TNB9_CLAMG</name>
<proteinExistence type="predicted"/>
<evidence type="ECO:0000313" key="2">
    <source>
        <dbReference type="Proteomes" id="UP000727407"/>
    </source>
</evidence>
<reference evidence="1" key="1">
    <citation type="submission" date="2020-07" db="EMBL/GenBank/DDBJ databases">
        <title>Clarias magur genome sequencing, assembly and annotation.</title>
        <authorList>
            <person name="Kushwaha B."/>
            <person name="Kumar R."/>
            <person name="Das P."/>
            <person name="Joshi C.G."/>
            <person name="Kumar D."/>
            <person name="Nagpure N.S."/>
            <person name="Pandey M."/>
            <person name="Agarwal S."/>
            <person name="Srivastava S."/>
            <person name="Singh M."/>
            <person name="Sahoo L."/>
            <person name="Jayasankar P."/>
            <person name="Meher P.K."/>
            <person name="Koringa P.G."/>
            <person name="Iquebal M.A."/>
            <person name="Das S.P."/>
            <person name="Bit A."/>
            <person name="Patnaik S."/>
            <person name="Patel N."/>
            <person name="Shah T.M."/>
            <person name="Hinsu A."/>
            <person name="Jena J.K."/>
        </authorList>
    </citation>
    <scope>NUCLEOTIDE SEQUENCE</scope>
    <source>
        <strain evidence="1">CIFAMagur01</strain>
        <tissue evidence="1">Testis</tissue>
    </source>
</reference>
<dbReference type="Proteomes" id="UP000727407">
    <property type="component" value="Unassembled WGS sequence"/>
</dbReference>
<dbReference type="EMBL" id="QNUK01000115">
    <property type="protein sequence ID" value="KAF5901301.1"/>
    <property type="molecule type" value="Genomic_DNA"/>
</dbReference>
<keyword evidence="2" id="KW-1185">Reference proteome</keyword>
<gene>
    <name evidence="1" type="ORF">DAT39_008985</name>
</gene>